<dbReference type="PANTHER" id="PTHR22958">
    <property type="entry name" value="GLYCEROPHOSPHORYL DIESTER PHOSPHODIESTERASE"/>
    <property type="match status" value="1"/>
</dbReference>
<dbReference type="PROSITE" id="PS51704">
    <property type="entry name" value="GP_PDE"/>
    <property type="match status" value="1"/>
</dbReference>
<dbReference type="Gene3D" id="2.60.40.10">
    <property type="entry name" value="Immunoglobulins"/>
    <property type="match status" value="1"/>
</dbReference>
<dbReference type="EMBL" id="CACVKT020007419">
    <property type="protein sequence ID" value="CAC5407428.1"/>
    <property type="molecule type" value="Genomic_DNA"/>
</dbReference>
<sequence length="726" mass="84510">MQMSVTFEVTFCVRADTHPGETVCIIGDCDMLGNWNPHRAVKLTRVSSPRPSRKTDSNDKSSTNGMNIWKRKVRLTNGMHDYKYRYFIARIVESDSEDCETTVDVSKWETNIRQRVFSPRAYMDEPAKYENTIDTFGEYGQKRYVTNGWLIDKTEIHIRLHSNPLYMWKPRHRTQTYSIKCTPLDHRFRDTIEEDEEDDYQPHTMPPQTFTKVFVSTLKKEKEKPRVQDSHGEIYCHNDFMIFSARTIDPEYLGFQFDFYVQTPDKEPKHVGYSYLLPMEMKHSNDTKNLPITGLKHKPIGQIKVDYLFIKPLVGLPMTMEVSYQNYWKFERAALDIGHKGMGSSYKHKKSDAIRENTITSLQSAGSHGADFVEFDVMLSKDLIPVIYHDFHVLITYRKKKRDELENFKISVKDLSLADLHSMQLSSAEHKREDHDSDPKYEDQLDPFDLQPFPTLERCFDAVDEHVGFNVEVKYPMEQLDGTFEEINFFDRNKYVDTILRCVFQNAKSRRIVFSSFDPDTCVLLRLKQNKYPVLFLTSGESLLPNDYSDPRASKASMSINFVNFADLLGIDIDSKFILQHPELIKDIKKSGQVLFCWGEDNNDSNVINQLRQSGVDGIIYDRWMVHEDLSELWIISDDKQIIGIDRFKGTKDNVFKIEKRLKDGIVLQPVNGEIKCNQWLDVTGHPWTGGFTESLRGLAMDRMLSWKIPPVLYCLEKFSKPSITS</sequence>
<dbReference type="Pfam" id="PF03009">
    <property type="entry name" value="GDPD"/>
    <property type="match status" value="1"/>
</dbReference>
<dbReference type="Proteomes" id="UP000507470">
    <property type="component" value="Unassembled WGS sequence"/>
</dbReference>
<dbReference type="InterPro" id="IPR013783">
    <property type="entry name" value="Ig-like_fold"/>
</dbReference>
<dbReference type="InterPro" id="IPR057506">
    <property type="entry name" value="C2_GPCPD1"/>
</dbReference>
<dbReference type="AlphaFoldDB" id="A0A6J8DFJ5"/>
<protein>
    <submittedName>
        <fullName evidence="5">GPCPD1</fullName>
        <ecNumber evidence="5">3.1.4.2</ecNumber>
    </submittedName>
</protein>
<dbReference type="InterPro" id="IPR017946">
    <property type="entry name" value="PLC-like_Pdiesterase_TIM-brl"/>
</dbReference>
<dbReference type="Pfam" id="PF25329">
    <property type="entry name" value="C2_GDE1"/>
    <property type="match status" value="1"/>
</dbReference>
<dbReference type="PANTHER" id="PTHR22958:SF1">
    <property type="entry name" value="GLYCEROPHOSPHOCHOLINE PHOSPHODIESTERASE GPCPD1"/>
    <property type="match status" value="1"/>
</dbReference>
<accession>A0A6J8DFJ5</accession>
<dbReference type="OrthoDB" id="1058301at2759"/>
<keyword evidence="1 5" id="KW-0378">Hydrolase</keyword>
<dbReference type="GO" id="GO:0047389">
    <property type="term" value="F:glycerophosphocholine phosphodiesterase activity"/>
    <property type="evidence" value="ECO:0007669"/>
    <property type="project" value="UniProtKB-EC"/>
</dbReference>
<dbReference type="GO" id="GO:0046475">
    <property type="term" value="P:glycerophospholipid catabolic process"/>
    <property type="evidence" value="ECO:0007669"/>
    <property type="project" value="TreeGrafter"/>
</dbReference>
<evidence type="ECO:0000259" key="4">
    <source>
        <dbReference type="PROSITE" id="PS51704"/>
    </source>
</evidence>
<feature type="domain" description="GP-PDE" evidence="4">
    <location>
        <begin position="334"/>
        <end position="631"/>
    </location>
</feature>
<dbReference type="FunFam" id="3.20.20.190:FF:000032">
    <property type="entry name" value="Glycerophosphoryl diester phosphodiesterase, putative"/>
    <property type="match status" value="1"/>
</dbReference>
<dbReference type="InterPro" id="IPR013784">
    <property type="entry name" value="Carb-bd-like_fold"/>
</dbReference>
<dbReference type="PROSITE" id="PS51166">
    <property type="entry name" value="CBM20"/>
    <property type="match status" value="1"/>
</dbReference>
<evidence type="ECO:0000256" key="1">
    <source>
        <dbReference type="ARBA" id="ARBA00022801"/>
    </source>
</evidence>
<organism evidence="5 6">
    <name type="scientific">Mytilus coruscus</name>
    <name type="common">Sea mussel</name>
    <dbReference type="NCBI Taxonomy" id="42192"/>
    <lineage>
        <taxon>Eukaryota</taxon>
        <taxon>Metazoa</taxon>
        <taxon>Spiralia</taxon>
        <taxon>Lophotrochozoa</taxon>
        <taxon>Mollusca</taxon>
        <taxon>Bivalvia</taxon>
        <taxon>Autobranchia</taxon>
        <taxon>Pteriomorphia</taxon>
        <taxon>Mytilida</taxon>
        <taxon>Mytiloidea</taxon>
        <taxon>Mytilidae</taxon>
        <taxon>Mytilinae</taxon>
        <taxon>Mytilus</taxon>
    </lineage>
</organism>
<feature type="region of interest" description="Disordered" evidence="2">
    <location>
        <begin position="44"/>
        <end position="64"/>
    </location>
</feature>
<evidence type="ECO:0000313" key="6">
    <source>
        <dbReference type="Proteomes" id="UP000507470"/>
    </source>
</evidence>
<reference evidence="5 6" key="1">
    <citation type="submission" date="2020-06" db="EMBL/GenBank/DDBJ databases">
        <authorList>
            <person name="Li R."/>
            <person name="Bekaert M."/>
        </authorList>
    </citation>
    <scope>NUCLEOTIDE SEQUENCE [LARGE SCALE GENOMIC DNA]</scope>
    <source>
        <strain evidence="6">wild</strain>
    </source>
</reference>
<gene>
    <name evidence="5" type="ORF">MCOR_40908</name>
</gene>
<evidence type="ECO:0000256" key="2">
    <source>
        <dbReference type="SAM" id="MobiDB-lite"/>
    </source>
</evidence>
<dbReference type="Pfam" id="PF00686">
    <property type="entry name" value="CBM_20"/>
    <property type="match status" value="1"/>
</dbReference>
<dbReference type="InterPro" id="IPR002044">
    <property type="entry name" value="CBM20"/>
</dbReference>
<dbReference type="GO" id="GO:2001070">
    <property type="term" value="F:starch binding"/>
    <property type="evidence" value="ECO:0007669"/>
    <property type="project" value="InterPro"/>
</dbReference>
<dbReference type="SMART" id="SM01065">
    <property type="entry name" value="CBM_2"/>
    <property type="match status" value="1"/>
</dbReference>
<feature type="domain" description="CBM20" evidence="3">
    <location>
        <begin position="1"/>
        <end position="138"/>
    </location>
</feature>
<name>A0A6J8DFJ5_MYTCO</name>
<keyword evidence="6" id="KW-1185">Reference proteome</keyword>
<dbReference type="SUPFAM" id="SSF49452">
    <property type="entry name" value="Starch-binding domain-like"/>
    <property type="match status" value="1"/>
</dbReference>
<dbReference type="Gene3D" id="3.20.20.190">
    <property type="entry name" value="Phosphatidylinositol (PI) phosphodiesterase"/>
    <property type="match status" value="1"/>
</dbReference>
<dbReference type="SUPFAM" id="SSF51695">
    <property type="entry name" value="PLC-like phosphodiesterases"/>
    <property type="match status" value="1"/>
</dbReference>
<dbReference type="EC" id="3.1.4.2" evidence="5"/>
<dbReference type="InterPro" id="IPR051578">
    <property type="entry name" value="GDPD"/>
</dbReference>
<evidence type="ECO:0000313" key="5">
    <source>
        <dbReference type="EMBL" id="CAC5407428.1"/>
    </source>
</evidence>
<proteinExistence type="predicted"/>
<evidence type="ECO:0000259" key="3">
    <source>
        <dbReference type="PROSITE" id="PS51166"/>
    </source>
</evidence>
<dbReference type="InterPro" id="IPR030395">
    <property type="entry name" value="GP_PDE_dom"/>
</dbReference>